<dbReference type="InterPro" id="IPR007421">
    <property type="entry name" value="Schlafen_AlbA_2_dom"/>
</dbReference>
<dbReference type="OrthoDB" id="34589at2"/>
<evidence type="ECO:0000259" key="1">
    <source>
        <dbReference type="Pfam" id="PF04326"/>
    </source>
</evidence>
<organism evidence="2 3">
    <name type="scientific">Methylocucumis oryzae</name>
    <dbReference type="NCBI Taxonomy" id="1632867"/>
    <lineage>
        <taxon>Bacteria</taxon>
        <taxon>Pseudomonadati</taxon>
        <taxon>Pseudomonadota</taxon>
        <taxon>Gammaproteobacteria</taxon>
        <taxon>Methylococcales</taxon>
        <taxon>Methylococcaceae</taxon>
        <taxon>Methylocucumis</taxon>
    </lineage>
</organism>
<evidence type="ECO:0000313" key="3">
    <source>
        <dbReference type="Proteomes" id="UP000033684"/>
    </source>
</evidence>
<proteinExistence type="predicted"/>
<reference evidence="3" key="1">
    <citation type="submission" date="2015-03" db="EMBL/GenBank/DDBJ databases">
        <title>Draft genome sequence of a novel methanotroph (Sn10-6) isolated from flooded ricefield rhizosphere in India.</title>
        <authorList>
            <person name="Pandit P.S."/>
            <person name="Pore S.D."/>
            <person name="Arora P."/>
            <person name="Kapse N.G."/>
            <person name="Dhakephalkar P.K."/>
            <person name="Rahalkar M.C."/>
        </authorList>
    </citation>
    <scope>NUCLEOTIDE SEQUENCE [LARGE SCALE GENOMIC DNA]</scope>
    <source>
        <strain evidence="3">Sn10-6</strain>
    </source>
</reference>
<dbReference type="Pfam" id="PF13749">
    <property type="entry name" value="HATPase_c_4"/>
    <property type="match status" value="1"/>
</dbReference>
<dbReference type="Gene3D" id="3.30.565.60">
    <property type="match status" value="1"/>
</dbReference>
<name>A0A0F3ILB0_9GAMM</name>
<dbReference type="PANTHER" id="PTHR30595:SF6">
    <property type="entry name" value="SCHLAFEN ALBA-2 DOMAIN-CONTAINING PROTEIN"/>
    <property type="match status" value="1"/>
</dbReference>
<dbReference type="Gene3D" id="3.30.950.30">
    <property type="entry name" value="Schlafen, AAA domain"/>
    <property type="match status" value="1"/>
</dbReference>
<keyword evidence="3" id="KW-1185">Reference proteome</keyword>
<accession>A0A0F3ILB0</accession>
<protein>
    <submittedName>
        <fullName evidence="2">Transcriptional regulator</fullName>
    </submittedName>
</protein>
<dbReference type="InterPro" id="IPR038461">
    <property type="entry name" value="Schlafen_AlbA_2_dom_sf"/>
</dbReference>
<dbReference type="Proteomes" id="UP000033684">
    <property type="component" value="Unassembled WGS sequence"/>
</dbReference>
<dbReference type="EMBL" id="LAJX01000048">
    <property type="protein sequence ID" value="KJV07293.1"/>
    <property type="molecule type" value="Genomic_DNA"/>
</dbReference>
<reference evidence="2 3" key="2">
    <citation type="journal article" date="2016" name="Microb. Ecol.">
        <title>Genome Characteristics of a Novel Type I Methanotroph (Sn10-6) Isolated from a Flooded Indian Rice Field.</title>
        <authorList>
            <person name="Rahalkar M.C."/>
            <person name="Pandit P.S."/>
            <person name="Dhakephalkar P.K."/>
            <person name="Pore S."/>
            <person name="Arora P."/>
            <person name="Kapse N."/>
        </authorList>
    </citation>
    <scope>NUCLEOTIDE SEQUENCE [LARGE SCALE GENOMIC DNA]</scope>
    <source>
        <strain evidence="2 3">Sn10-6</strain>
    </source>
</reference>
<dbReference type="RefSeq" id="WP_045778508.1">
    <property type="nucleotide sequence ID" value="NZ_LAJX01000048.1"/>
</dbReference>
<dbReference type="PATRIC" id="fig|1632867.3.peg.4527"/>
<dbReference type="Pfam" id="PF04326">
    <property type="entry name" value="SLFN_AlbA_2"/>
    <property type="match status" value="1"/>
</dbReference>
<gene>
    <name evidence="2" type="ORF">VZ94_05780</name>
</gene>
<dbReference type="InterPro" id="IPR038475">
    <property type="entry name" value="RecG_C_sf"/>
</dbReference>
<comment type="caution">
    <text evidence="2">The sequence shown here is derived from an EMBL/GenBank/DDBJ whole genome shotgun (WGS) entry which is preliminary data.</text>
</comment>
<dbReference type="PANTHER" id="PTHR30595">
    <property type="entry name" value="GLPR-RELATED TRANSCRIPTIONAL REPRESSOR"/>
    <property type="match status" value="1"/>
</dbReference>
<evidence type="ECO:0000313" key="2">
    <source>
        <dbReference type="EMBL" id="KJV07293.1"/>
    </source>
</evidence>
<dbReference type="AlphaFoldDB" id="A0A0F3ILB0"/>
<sequence length="398" mass="44739">MLSVEELLNMLSDLESDRIERTVSENKTDKFSEAICAFSNDFPNHKQPGYLIIGAEDKTGKLAGLNISDKLLTSLAAIRNNGQILPQPSLTIQKYSLPEGEVAVVEVFPSPFPPVRYQGNVWIRVGPSKAIANEAEELRLIEKRTANTRTFDVSPVFNSTLADINIELFKLTYLPNAIDADTLASNHREIKQQLASLRLYDLVYDCPTYAGILLLGNNPKFYMPGAYVQYVLFSGDSMDSDVLNEVEFSGDLLSTMRQLDLFVKNNIEERPVRVSALKELMTRSYPFRAIRELLNNAVMHRNYESNAPVKFYEFSDRIEISNPGGLYGSARPDNFPHQNDYRNPIIAEALKIMGYVNKFNRGIATAQAELKANGNPPAEFIFDLPLHFSVTLRKMVAV</sequence>
<feature type="domain" description="Schlafen AlbA-2" evidence="1">
    <location>
        <begin position="15"/>
        <end position="130"/>
    </location>
</feature>